<reference evidence="2 3" key="1">
    <citation type="submission" date="2020-08" db="EMBL/GenBank/DDBJ databases">
        <title>Sequencing the genomes of 1000 actinobacteria strains.</title>
        <authorList>
            <person name="Klenk H.-P."/>
        </authorList>
    </citation>
    <scope>NUCLEOTIDE SEQUENCE [LARGE SCALE GENOMIC DNA]</scope>
    <source>
        <strain evidence="2 3">DSM 43582</strain>
    </source>
</reference>
<dbReference type="InterPro" id="IPR049244">
    <property type="entry name" value="DUF6879"/>
</dbReference>
<accession>A0A7W9PAT9</accession>
<keyword evidence="3" id="KW-1185">Reference proteome</keyword>
<dbReference type="AlphaFoldDB" id="A0A7W9PAT9"/>
<comment type="caution">
    <text evidence="2">The sequence shown here is derived from an EMBL/GenBank/DDBJ whole genome shotgun (WGS) entry which is preliminary data.</text>
</comment>
<evidence type="ECO:0000259" key="1">
    <source>
        <dbReference type="Pfam" id="PF21806"/>
    </source>
</evidence>
<name>A0A7W9PAT9_9NOCA</name>
<gene>
    <name evidence="2" type="ORF">BJY24_001457</name>
</gene>
<evidence type="ECO:0000313" key="2">
    <source>
        <dbReference type="EMBL" id="MBB5912590.1"/>
    </source>
</evidence>
<organism evidence="2 3">
    <name type="scientific">Nocardia transvalensis</name>
    <dbReference type="NCBI Taxonomy" id="37333"/>
    <lineage>
        <taxon>Bacteria</taxon>
        <taxon>Bacillati</taxon>
        <taxon>Actinomycetota</taxon>
        <taxon>Actinomycetes</taxon>
        <taxon>Mycobacteriales</taxon>
        <taxon>Nocardiaceae</taxon>
        <taxon>Nocardia</taxon>
    </lineage>
</organism>
<evidence type="ECO:0000313" key="3">
    <source>
        <dbReference type="Proteomes" id="UP000540412"/>
    </source>
</evidence>
<proteinExistence type="predicted"/>
<dbReference type="EMBL" id="JACHIT010000001">
    <property type="protein sequence ID" value="MBB5912590.1"/>
    <property type="molecule type" value="Genomic_DNA"/>
</dbReference>
<dbReference type="Pfam" id="PF21806">
    <property type="entry name" value="DUF6879"/>
    <property type="match status" value="1"/>
</dbReference>
<dbReference type="Proteomes" id="UP000540412">
    <property type="component" value="Unassembled WGS sequence"/>
</dbReference>
<feature type="domain" description="DUF6879" evidence="1">
    <location>
        <begin position="2"/>
        <end position="76"/>
    </location>
</feature>
<sequence length="80" mass="8529">MEAGEAIGYLPRHLAGEVPLDDWWLIDNEIVAFNLVGEDGRAVGGSAVTTDPGIVSYCRSVSARLQASATPYSEYVRASS</sequence>
<protein>
    <recommendedName>
        <fullName evidence="1">DUF6879 domain-containing protein</fullName>
    </recommendedName>
</protein>